<dbReference type="SUPFAM" id="SSF50956">
    <property type="entry name" value="Thermostable phytase (3-phytase)"/>
    <property type="match status" value="1"/>
</dbReference>
<dbReference type="Pfam" id="PF06977">
    <property type="entry name" value="SdiA-regulated"/>
    <property type="match status" value="1"/>
</dbReference>
<keyword evidence="3" id="KW-0472">Membrane</keyword>
<reference evidence="4 5" key="1">
    <citation type="submission" date="2016-10" db="EMBL/GenBank/DDBJ databases">
        <authorList>
            <person name="Varghese N."/>
            <person name="Submissions S."/>
        </authorList>
    </citation>
    <scope>NUCLEOTIDE SEQUENCE [LARGE SCALE GENOMIC DNA]</scope>
    <source>
        <strain evidence="4 5">DSM 17833</strain>
    </source>
</reference>
<dbReference type="GO" id="GO:0005886">
    <property type="term" value="C:plasma membrane"/>
    <property type="evidence" value="ECO:0007669"/>
    <property type="project" value="UniProtKB-SubCell"/>
</dbReference>
<dbReference type="AlphaFoldDB" id="A0AB37ZC51"/>
<sequence length="317" mass="35720">MMSAAKGVLGRLPYVSPWKWALLLLALTLVYQIGVQHLDNRLYFWIKTSWHETEWESRSLWLPEYQVRIDALPVAGVNNNLSGLTYDEGRDQLWAVVNNPEELLALSKEGELLARYPLSGFSDVEGITYLGDNLLLLAEERDQALVVVELPEKPGALFREDYRALTLGIDLGGNQGFEGVGYDRAGDRLYVVKEHSPRKLYEVRGLKSSFQGDFNLQVIDRQAWIDHKVFATDLSSVHYDEQTGHLALLSDESKVLIELDAEDGKLISFRSLLSGFAGLQDSVPQGEGLTLDDQGNLYLVSEPNLFYRFERESRPGA</sequence>
<name>A0AB37ZC51_9PSED</name>
<keyword evidence="5" id="KW-1185">Reference proteome</keyword>
<evidence type="ECO:0000256" key="3">
    <source>
        <dbReference type="ARBA" id="ARBA00023136"/>
    </source>
</evidence>
<dbReference type="InterPro" id="IPR009722">
    <property type="entry name" value="YjiK/CarP"/>
</dbReference>
<evidence type="ECO:0000313" key="5">
    <source>
        <dbReference type="Proteomes" id="UP000242418"/>
    </source>
</evidence>
<dbReference type="CDD" id="cd09971">
    <property type="entry name" value="SdiA-regulated"/>
    <property type="match status" value="1"/>
</dbReference>
<accession>A0AB37ZC51</accession>
<gene>
    <name evidence="4" type="ORF">SAMN05216370_3908</name>
</gene>
<comment type="caution">
    <text evidence="4">The sequence shown here is derived from an EMBL/GenBank/DDBJ whole genome shotgun (WGS) entry which is preliminary data.</text>
</comment>
<evidence type="ECO:0000313" key="4">
    <source>
        <dbReference type="EMBL" id="SCW83613.1"/>
    </source>
</evidence>
<proteinExistence type="predicted"/>
<dbReference type="Proteomes" id="UP000242418">
    <property type="component" value="Unassembled WGS sequence"/>
</dbReference>
<dbReference type="RefSeq" id="WP_090255686.1">
    <property type="nucleotide sequence ID" value="NZ_FMTL01000004.1"/>
</dbReference>
<keyword evidence="2" id="KW-1003">Cell membrane</keyword>
<comment type="subcellular location">
    <subcellularLocation>
        <location evidence="1">Cell membrane</location>
    </subcellularLocation>
</comment>
<organism evidence="4 5">
    <name type="scientific">Pseudomonas peli</name>
    <dbReference type="NCBI Taxonomy" id="592361"/>
    <lineage>
        <taxon>Bacteria</taxon>
        <taxon>Pseudomonadati</taxon>
        <taxon>Pseudomonadota</taxon>
        <taxon>Gammaproteobacteria</taxon>
        <taxon>Pseudomonadales</taxon>
        <taxon>Pseudomonadaceae</taxon>
        <taxon>Pseudomonas</taxon>
    </lineage>
</organism>
<dbReference type="EMBL" id="FMTL01000004">
    <property type="protein sequence ID" value="SCW83613.1"/>
    <property type="molecule type" value="Genomic_DNA"/>
</dbReference>
<evidence type="ECO:0000256" key="1">
    <source>
        <dbReference type="ARBA" id="ARBA00004236"/>
    </source>
</evidence>
<protein>
    <submittedName>
        <fullName evidence="4">Uncharacterized protein YjiK</fullName>
    </submittedName>
</protein>
<evidence type="ECO:0000256" key="2">
    <source>
        <dbReference type="ARBA" id="ARBA00022475"/>
    </source>
</evidence>